<dbReference type="SUPFAM" id="SSF54826">
    <property type="entry name" value="Enolase N-terminal domain-like"/>
    <property type="match status" value="1"/>
</dbReference>
<feature type="binding site" evidence="13">
    <location>
        <position position="168"/>
    </location>
    <ligand>
        <name>substrate</name>
    </ligand>
</feature>
<evidence type="ECO:0000256" key="12">
    <source>
        <dbReference type="PIRSR" id="PIRSR001400-1"/>
    </source>
</evidence>
<evidence type="ECO:0000259" key="16">
    <source>
        <dbReference type="SMART" id="SM01193"/>
    </source>
</evidence>
<dbReference type="SFLD" id="SFLDG00178">
    <property type="entry name" value="enolase"/>
    <property type="match status" value="1"/>
</dbReference>
<feature type="binding site" evidence="13">
    <location>
        <begin position="366"/>
        <end position="369"/>
    </location>
    <ligand>
        <name>substrate</name>
    </ligand>
</feature>
<feature type="domain" description="Enolase N-terminal" evidence="16">
    <location>
        <begin position="9"/>
        <end position="138"/>
    </location>
</feature>
<accession>A0A2P7MSF8</accession>
<dbReference type="AlphaFoldDB" id="A0A2P7MSF8"/>
<feature type="binding site" evidence="11 14">
    <location>
        <position position="287"/>
    </location>
    <ligand>
        <name>Mg(2+)</name>
        <dbReference type="ChEBI" id="CHEBI:18420"/>
    </ligand>
</feature>
<dbReference type="InterPro" id="IPR020810">
    <property type="entry name" value="Enolase_C"/>
</dbReference>
<evidence type="ECO:0000256" key="14">
    <source>
        <dbReference type="PIRSR" id="PIRSR001400-3"/>
    </source>
</evidence>
<feature type="binding site" evidence="13">
    <location>
        <position position="390"/>
    </location>
    <ligand>
        <name>substrate</name>
    </ligand>
</feature>
<evidence type="ECO:0000259" key="15">
    <source>
        <dbReference type="SMART" id="SM01192"/>
    </source>
</evidence>
<dbReference type="InterPro" id="IPR000941">
    <property type="entry name" value="Enolase"/>
</dbReference>
<dbReference type="GO" id="GO:0000015">
    <property type="term" value="C:phosphopyruvate hydratase complex"/>
    <property type="evidence" value="ECO:0007669"/>
    <property type="project" value="InterPro"/>
</dbReference>
<feature type="binding site" evidence="11">
    <location>
        <position position="369"/>
    </location>
    <ligand>
        <name>(2R)-2-phosphoglycerate</name>
        <dbReference type="ChEBI" id="CHEBI:58289"/>
    </ligand>
</feature>
<evidence type="ECO:0000256" key="1">
    <source>
        <dbReference type="ARBA" id="ARBA00005031"/>
    </source>
</evidence>
<dbReference type="PANTHER" id="PTHR11902:SF1">
    <property type="entry name" value="ENOLASE"/>
    <property type="match status" value="1"/>
</dbReference>
<keyword evidence="10 11" id="KW-0456">Lyase</keyword>
<feature type="binding site" evidence="13">
    <location>
        <position position="287"/>
    </location>
    <ligand>
        <name>substrate</name>
    </ligand>
</feature>
<dbReference type="GO" id="GO:0000287">
    <property type="term" value="F:magnesium ion binding"/>
    <property type="evidence" value="ECO:0007669"/>
    <property type="project" value="UniProtKB-UniRule"/>
</dbReference>
<feature type="binding site" evidence="13">
    <location>
        <position position="159"/>
    </location>
    <ligand>
        <name>substrate</name>
    </ligand>
</feature>
<dbReference type="SMART" id="SM01193">
    <property type="entry name" value="Enolase_N"/>
    <property type="match status" value="1"/>
</dbReference>
<dbReference type="GO" id="GO:0009986">
    <property type="term" value="C:cell surface"/>
    <property type="evidence" value="ECO:0007669"/>
    <property type="project" value="UniProtKB-SubCell"/>
</dbReference>
<dbReference type="GO" id="GO:0004634">
    <property type="term" value="F:phosphopyruvate hydratase activity"/>
    <property type="evidence" value="ECO:0007669"/>
    <property type="project" value="UniProtKB-UniRule"/>
</dbReference>
<dbReference type="Pfam" id="PF03952">
    <property type="entry name" value="Enolase_N"/>
    <property type="match status" value="1"/>
</dbReference>
<dbReference type="EMBL" id="PXXO01000015">
    <property type="protein sequence ID" value="PSJ04126.1"/>
    <property type="molecule type" value="Genomic_DNA"/>
</dbReference>
<comment type="function">
    <text evidence="11">Catalyzes the reversible conversion of 2-phosphoglycerate (2-PG) into phosphoenolpyruvate (PEP). It is essential for the degradation of carbohydrates via glycolysis.</text>
</comment>
<evidence type="ECO:0000256" key="8">
    <source>
        <dbReference type="ARBA" id="ARBA00022842"/>
    </source>
</evidence>
<feature type="binding site" evidence="11 14">
    <location>
        <position position="314"/>
    </location>
    <ligand>
        <name>Mg(2+)</name>
        <dbReference type="ChEBI" id="CHEBI:18420"/>
    </ligand>
</feature>
<feature type="active site" description="Proton acceptor" evidence="11 12">
    <location>
        <position position="339"/>
    </location>
</feature>
<feature type="active site" description="Proton donor" evidence="11 12">
    <location>
        <position position="209"/>
    </location>
</feature>
<keyword evidence="7 11" id="KW-0479">Metal-binding</keyword>
<dbReference type="NCBIfam" id="TIGR01060">
    <property type="entry name" value="eno"/>
    <property type="match status" value="1"/>
</dbReference>
<feature type="binding site" evidence="11">
    <location>
        <position position="339"/>
    </location>
    <ligand>
        <name>(2R)-2-phosphoglycerate</name>
        <dbReference type="ChEBI" id="CHEBI:58289"/>
    </ligand>
</feature>
<evidence type="ECO:0000313" key="17">
    <source>
        <dbReference type="EMBL" id="PSJ04126.1"/>
    </source>
</evidence>
<dbReference type="InterPro" id="IPR036849">
    <property type="entry name" value="Enolase-like_C_sf"/>
</dbReference>
<comment type="cofactor">
    <cofactor evidence="14">
        <name>Mg(2+)</name>
        <dbReference type="ChEBI" id="CHEBI:18420"/>
    </cofactor>
    <text evidence="14">Mg(2+) is required for catalysis and for stabilizing the dimer.</text>
</comment>
<feature type="binding site" evidence="11">
    <location>
        <position position="368"/>
    </location>
    <ligand>
        <name>(2R)-2-phosphoglycerate</name>
        <dbReference type="ChEBI" id="CHEBI:58289"/>
    </ligand>
</feature>
<evidence type="ECO:0000313" key="18">
    <source>
        <dbReference type="Proteomes" id="UP000243002"/>
    </source>
</evidence>
<keyword evidence="17" id="KW-0670">Pyruvate</keyword>
<dbReference type="InterPro" id="IPR020811">
    <property type="entry name" value="Enolase_N"/>
</dbReference>
<dbReference type="PANTHER" id="PTHR11902">
    <property type="entry name" value="ENOLASE"/>
    <property type="match status" value="1"/>
</dbReference>
<comment type="pathway">
    <text evidence="1 11">Carbohydrate degradation; glycolysis; pyruvate from D-glyceraldehyde 3-phosphate: step 4/5.</text>
</comment>
<comment type="similarity">
    <text evidence="2 11">Belongs to the enolase family.</text>
</comment>
<feature type="binding site" evidence="11">
    <location>
        <position position="390"/>
    </location>
    <ligand>
        <name>(2R)-2-phosphoglycerate</name>
        <dbReference type="ChEBI" id="CHEBI:58289"/>
    </ligand>
</feature>
<dbReference type="PROSITE" id="PS00164">
    <property type="entry name" value="ENOLASE"/>
    <property type="match status" value="1"/>
</dbReference>
<dbReference type="HAMAP" id="MF_00318">
    <property type="entry name" value="Enolase"/>
    <property type="match status" value="1"/>
</dbReference>
<comment type="caution">
    <text evidence="17">The sequence shown here is derived from an EMBL/GenBank/DDBJ whole genome shotgun (WGS) entry which is preliminary data.</text>
</comment>
<comment type="subcellular location">
    <subcellularLocation>
        <location evidence="11">Cytoplasm</location>
    </subcellularLocation>
    <subcellularLocation>
        <location evidence="11">Secreted</location>
    </subcellularLocation>
    <subcellularLocation>
        <location evidence="11">Cell surface</location>
    </subcellularLocation>
    <text evidence="11">Fractions of enolase are present in both the cytoplasm and on the cell surface.</text>
</comment>
<dbReference type="SMART" id="SM01192">
    <property type="entry name" value="Enolase_C"/>
    <property type="match status" value="1"/>
</dbReference>
<dbReference type="RefSeq" id="WP_106632869.1">
    <property type="nucleotide sequence ID" value="NZ_PXXO01000015.1"/>
</dbReference>
<gene>
    <name evidence="11" type="primary">eno</name>
    <name evidence="17" type="ORF">C7K55_11465</name>
</gene>
<evidence type="ECO:0000256" key="7">
    <source>
        <dbReference type="ARBA" id="ARBA00022723"/>
    </source>
</evidence>
<name>A0A2P7MSF8_9CYAN</name>
<dbReference type="InterPro" id="IPR020809">
    <property type="entry name" value="Enolase_CS"/>
</dbReference>
<sequence length="431" mass="44974">MIDSLDLVIDTVVAREVLDSRGTPTVEAEVLLEGGASGRAIVPSGASTGAHEAHELRDGGSRYFGKGVTQAVNNIEERIAPALCGLSALDQSAVDGAMAELDGSDNKSSLGANAVLAVSLATARAAANGVGLPLYRYLGGPLANLLPVPLMNVINGGAHASNNMDFQEFMLVPHGASSFREALRMGAEVFHTLKGLLSSQGLSTAVGDEGGFAPDLASNDAAGELLVQAIEKAGYRPGDQISLALDVASTEFFKDGRYNFGGGSYSSAEMVDQLAKLASRFPIVSIEDGIAEDDWDGWALLTERLGKTVQLVGDDLFVTNTARLQRGIDLGVANSILIKVNQIGSLTETLQAIDLAGRAGYTSVISHRSGETEDTTIADLAVATRAGQIKTGSLSRSDRVAKYNQLLRIEDELGSQAIYAGAEDRGPRGKA</sequence>
<keyword evidence="8 11" id="KW-0460">Magnesium</keyword>
<feature type="binding site" evidence="13">
    <location>
        <position position="314"/>
    </location>
    <ligand>
        <name>substrate</name>
    </ligand>
</feature>
<organism evidence="17 18">
    <name type="scientific">Cyanobium usitatum str. Tous</name>
    <dbReference type="NCBI Taxonomy" id="2116684"/>
    <lineage>
        <taxon>Bacteria</taxon>
        <taxon>Bacillati</taxon>
        <taxon>Cyanobacteriota</taxon>
        <taxon>Cyanophyceae</taxon>
        <taxon>Synechococcales</taxon>
        <taxon>Prochlorococcaceae</taxon>
        <taxon>Cyanobium</taxon>
    </lineage>
</organism>
<evidence type="ECO:0000256" key="4">
    <source>
        <dbReference type="ARBA" id="ARBA00017068"/>
    </source>
</evidence>
<dbReference type="UniPathway" id="UPA00109">
    <property type="reaction ID" value="UER00187"/>
</dbReference>
<keyword evidence="18" id="KW-1185">Reference proteome</keyword>
<dbReference type="EC" id="4.2.1.11" evidence="3 11"/>
<reference evidence="17 18" key="1">
    <citation type="journal article" date="2018" name="Environ. Microbiol.">
        <title>Ecological and genomic features of two widespread freshwater picocyanobacteria.</title>
        <authorList>
            <person name="Cabello-Yeves P.J."/>
            <person name="Picazo A."/>
            <person name="Camacho A."/>
            <person name="Callieri C."/>
            <person name="Rosselli R."/>
            <person name="Roda-Garcia J.J."/>
            <person name="Coutinho F.H."/>
            <person name="Rodriguez-Valera F."/>
        </authorList>
    </citation>
    <scope>NUCLEOTIDE SEQUENCE [LARGE SCALE GENOMIC DNA]</scope>
    <source>
        <strain evidence="17 18">Tous</strain>
    </source>
</reference>
<dbReference type="GO" id="GO:0005576">
    <property type="term" value="C:extracellular region"/>
    <property type="evidence" value="ECO:0007669"/>
    <property type="project" value="UniProtKB-SubCell"/>
</dbReference>
<evidence type="ECO:0000256" key="3">
    <source>
        <dbReference type="ARBA" id="ARBA00012058"/>
    </source>
</evidence>
<comment type="catalytic activity">
    <reaction evidence="11">
        <text>(2R)-2-phosphoglycerate = phosphoenolpyruvate + H2O</text>
        <dbReference type="Rhea" id="RHEA:10164"/>
        <dbReference type="ChEBI" id="CHEBI:15377"/>
        <dbReference type="ChEBI" id="CHEBI:58289"/>
        <dbReference type="ChEBI" id="CHEBI:58702"/>
        <dbReference type="EC" id="4.2.1.11"/>
    </reaction>
</comment>
<dbReference type="OrthoDB" id="9804716at2"/>
<evidence type="ECO:0000256" key="5">
    <source>
        <dbReference type="ARBA" id="ARBA00022490"/>
    </source>
</evidence>
<dbReference type="FunFam" id="3.20.20.120:FF:000001">
    <property type="entry name" value="Enolase"/>
    <property type="match status" value="1"/>
</dbReference>
<feature type="binding site" evidence="11 14">
    <location>
        <position position="246"/>
    </location>
    <ligand>
        <name>Mg(2+)</name>
        <dbReference type="ChEBI" id="CHEBI:18420"/>
    </ligand>
</feature>
<dbReference type="PRINTS" id="PR00148">
    <property type="entry name" value="ENOLASE"/>
</dbReference>
<dbReference type="SUPFAM" id="SSF51604">
    <property type="entry name" value="Enolase C-terminal domain-like"/>
    <property type="match status" value="1"/>
</dbReference>
<dbReference type="SFLD" id="SFLDS00001">
    <property type="entry name" value="Enolase"/>
    <property type="match status" value="1"/>
</dbReference>
<keyword evidence="9 11" id="KW-0324">Glycolysis</keyword>
<evidence type="ECO:0000256" key="11">
    <source>
        <dbReference type="HAMAP-Rule" id="MF_00318"/>
    </source>
</evidence>
<protein>
    <recommendedName>
        <fullName evidence="4 11">Enolase</fullName>
        <ecNumber evidence="3 11">4.2.1.11</ecNumber>
    </recommendedName>
    <alternativeName>
        <fullName evidence="11">2-phospho-D-glycerate hydro-lyase</fullName>
    </alternativeName>
    <alternativeName>
        <fullName evidence="11">2-phosphoglycerate dehydratase</fullName>
    </alternativeName>
</protein>
<keyword evidence="5 11" id="KW-0963">Cytoplasm</keyword>
<evidence type="ECO:0000256" key="6">
    <source>
        <dbReference type="ARBA" id="ARBA00022525"/>
    </source>
</evidence>
<dbReference type="CDD" id="cd03313">
    <property type="entry name" value="enolase"/>
    <property type="match status" value="1"/>
</dbReference>
<evidence type="ECO:0000256" key="2">
    <source>
        <dbReference type="ARBA" id="ARBA00009604"/>
    </source>
</evidence>
<comment type="cofactor">
    <cofactor evidence="11">
        <name>Mg(2+)</name>
        <dbReference type="ChEBI" id="CHEBI:18420"/>
    </cofactor>
    <text evidence="11">Binds a second Mg(2+) ion via substrate during catalysis.</text>
</comment>
<dbReference type="InterPro" id="IPR029017">
    <property type="entry name" value="Enolase-like_N"/>
</dbReference>
<evidence type="ECO:0000256" key="10">
    <source>
        <dbReference type="ARBA" id="ARBA00023239"/>
    </source>
</evidence>
<evidence type="ECO:0000256" key="13">
    <source>
        <dbReference type="PIRSR" id="PIRSR001400-2"/>
    </source>
</evidence>
<proteinExistence type="inferred from homology"/>
<dbReference type="Proteomes" id="UP000243002">
    <property type="component" value="Unassembled WGS sequence"/>
</dbReference>
<keyword evidence="6 11" id="KW-0964">Secreted</keyword>
<dbReference type="SFLD" id="SFLDF00002">
    <property type="entry name" value="enolase"/>
    <property type="match status" value="1"/>
</dbReference>
<dbReference type="Pfam" id="PF00113">
    <property type="entry name" value="Enolase_C"/>
    <property type="match status" value="1"/>
</dbReference>
<feature type="binding site" evidence="11">
    <location>
        <position position="167"/>
    </location>
    <ligand>
        <name>(2R)-2-phosphoglycerate</name>
        <dbReference type="ChEBI" id="CHEBI:58289"/>
    </ligand>
</feature>
<feature type="domain" description="Enolase C-terminal TIM barrel" evidence="15">
    <location>
        <begin position="143"/>
        <end position="427"/>
    </location>
</feature>
<dbReference type="Gene3D" id="3.30.390.10">
    <property type="entry name" value="Enolase-like, N-terminal domain"/>
    <property type="match status" value="1"/>
</dbReference>
<evidence type="ECO:0000256" key="9">
    <source>
        <dbReference type="ARBA" id="ARBA00023152"/>
    </source>
</evidence>
<dbReference type="GO" id="GO:0006096">
    <property type="term" value="P:glycolytic process"/>
    <property type="evidence" value="ECO:0007669"/>
    <property type="project" value="UniProtKB-UniRule"/>
</dbReference>
<dbReference type="PIRSF" id="PIRSF001400">
    <property type="entry name" value="Enolase"/>
    <property type="match status" value="1"/>
</dbReference>
<dbReference type="Gene3D" id="3.20.20.120">
    <property type="entry name" value="Enolase-like C-terminal domain"/>
    <property type="match status" value="1"/>
</dbReference>